<dbReference type="AlphaFoldDB" id="A0A0F9URK9"/>
<proteinExistence type="predicted"/>
<name>A0A0F9URK9_9ZZZZ</name>
<reference evidence="1" key="1">
    <citation type="journal article" date="2015" name="Nature">
        <title>Complex archaea that bridge the gap between prokaryotes and eukaryotes.</title>
        <authorList>
            <person name="Spang A."/>
            <person name="Saw J.H."/>
            <person name="Jorgensen S.L."/>
            <person name="Zaremba-Niedzwiedzka K."/>
            <person name="Martijn J."/>
            <person name="Lind A.E."/>
            <person name="van Eijk R."/>
            <person name="Schleper C."/>
            <person name="Guy L."/>
            <person name="Ettema T.J."/>
        </authorList>
    </citation>
    <scope>NUCLEOTIDE SEQUENCE</scope>
</reference>
<protein>
    <submittedName>
        <fullName evidence="1">Uncharacterized protein</fullName>
    </submittedName>
</protein>
<organism evidence="1">
    <name type="scientific">marine sediment metagenome</name>
    <dbReference type="NCBI Taxonomy" id="412755"/>
    <lineage>
        <taxon>unclassified sequences</taxon>
        <taxon>metagenomes</taxon>
        <taxon>ecological metagenomes</taxon>
    </lineage>
</organism>
<sequence>MTTRDLFGFKEGSLKSRAASMYVHGGATQKDIKIGLLCGTQLNLLKEVASQGHFVYYKWSGGGGSNAVKKHHIQINPNAHPFRPIDWDDVSLTELKNMGFRKHEVNDLMTIWRIPSMSAHLIPEGTNYYTMEGQQQLLKLRLSPSTNSNHLRLGLIPTRA</sequence>
<accession>A0A0F9URK9</accession>
<gene>
    <name evidence="1" type="ORF">LCGC14_0232730</name>
</gene>
<evidence type="ECO:0000313" key="1">
    <source>
        <dbReference type="EMBL" id="KKN90157.1"/>
    </source>
</evidence>
<comment type="caution">
    <text evidence="1">The sequence shown here is derived from an EMBL/GenBank/DDBJ whole genome shotgun (WGS) entry which is preliminary data.</text>
</comment>
<dbReference type="EMBL" id="LAZR01000113">
    <property type="protein sequence ID" value="KKN90157.1"/>
    <property type="molecule type" value="Genomic_DNA"/>
</dbReference>